<proteinExistence type="predicted"/>
<keyword evidence="1" id="KW-0812">Transmembrane</keyword>
<protein>
    <submittedName>
        <fullName evidence="4">PEP-CTERM domain protein</fullName>
    </submittedName>
</protein>
<dbReference type="RefSeq" id="WP_053551103.1">
    <property type="nucleotide sequence ID" value="NZ_CP010802.1"/>
</dbReference>
<feature type="transmembrane region" description="Helical" evidence="1">
    <location>
        <begin position="124"/>
        <end position="140"/>
    </location>
</feature>
<feature type="chain" id="PRO_5005792074" evidence="2">
    <location>
        <begin position="24"/>
        <end position="147"/>
    </location>
</feature>
<dbReference type="Pfam" id="PF07589">
    <property type="entry name" value="PEP-CTERM"/>
    <property type="match status" value="1"/>
</dbReference>
<evidence type="ECO:0000313" key="5">
    <source>
        <dbReference type="Proteomes" id="UP000057158"/>
    </source>
</evidence>
<keyword evidence="1" id="KW-1133">Transmembrane helix</keyword>
<dbReference type="NCBIfam" id="TIGR02595">
    <property type="entry name" value="PEP_CTERM"/>
    <property type="match status" value="1"/>
</dbReference>
<evidence type="ECO:0000256" key="1">
    <source>
        <dbReference type="SAM" id="Phobius"/>
    </source>
</evidence>
<dbReference type="AlphaFoldDB" id="A0A0M4DAC1"/>
<accession>A0A0M4DAC1</accession>
<name>A0A0M4DAC1_9BACT</name>
<gene>
    <name evidence="4" type="ORF">DSOUD_2304</name>
</gene>
<keyword evidence="5" id="KW-1185">Reference proteome</keyword>
<reference evidence="4 5" key="1">
    <citation type="submission" date="2015-07" db="EMBL/GenBank/DDBJ databases">
        <title>Isolation and Genomic Characterization of a Novel Halophilic Metal-Reducing Deltaproteobacterium from the Deep Subsurface.</title>
        <authorList>
            <person name="Badalamenti J.P."/>
            <person name="Summers Z.M."/>
            <person name="Gralnick J.A."/>
            <person name="Bond D.R."/>
        </authorList>
    </citation>
    <scope>NUCLEOTIDE SEQUENCE [LARGE SCALE GENOMIC DNA]</scope>
    <source>
        <strain evidence="4 5">WTL</strain>
    </source>
</reference>
<dbReference type="PATRIC" id="fig|1603606.3.peg.2491"/>
<feature type="signal peptide" evidence="2">
    <location>
        <begin position="1"/>
        <end position="23"/>
    </location>
</feature>
<keyword evidence="2" id="KW-0732">Signal</keyword>
<feature type="domain" description="Ice-binding protein C-terminal" evidence="3">
    <location>
        <begin position="120"/>
        <end position="142"/>
    </location>
</feature>
<sequence>MKRIFGLFVIVLMLVGVTSAAHALMIVDPFGAGFGPSGTFFAGSLNITPPALSTVAEAVPLTIIETGYSDQWHSTTFTLGAGTLARLLDGVFLTVAIVEEGDIFIPVNGELPPDTDNGAPVPEPSTFLLLGAGLVGLGIARRQRSKK</sequence>
<organism evidence="4 5">
    <name type="scientific">Desulfuromonas soudanensis</name>
    <dbReference type="NCBI Taxonomy" id="1603606"/>
    <lineage>
        <taxon>Bacteria</taxon>
        <taxon>Pseudomonadati</taxon>
        <taxon>Thermodesulfobacteriota</taxon>
        <taxon>Desulfuromonadia</taxon>
        <taxon>Desulfuromonadales</taxon>
        <taxon>Desulfuromonadaceae</taxon>
        <taxon>Desulfuromonas</taxon>
    </lineage>
</organism>
<keyword evidence="1" id="KW-0472">Membrane</keyword>
<evidence type="ECO:0000256" key="2">
    <source>
        <dbReference type="SAM" id="SignalP"/>
    </source>
</evidence>
<dbReference type="EMBL" id="CP010802">
    <property type="protein sequence ID" value="ALC17067.1"/>
    <property type="molecule type" value="Genomic_DNA"/>
</dbReference>
<dbReference type="Proteomes" id="UP000057158">
    <property type="component" value="Chromosome"/>
</dbReference>
<dbReference type="InterPro" id="IPR013424">
    <property type="entry name" value="Ice-binding_C"/>
</dbReference>
<evidence type="ECO:0000259" key="3">
    <source>
        <dbReference type="Pfam" id="PF07589"/>
    </source>
</evidence>
<dbReference type="KEGG" id="des:DSOUD_2304"/>
<evidence type="ECO:0000313" key="4">
    <source>
        <dbReference type="EMBL" id="ALC17067.1"/>
    </source>
</evidence>